<keyword evidence="1" id="KW-0472">Membrane</keyword>
<dbReference type="RefSeq" id="WP_089083028.1">
    <property type="nucleotide sequence ID" value="NZ_AP018823.1"/>
</dbReference>
<reference evidence="3" key="1">
    <citation type="journal article" date="2017" name="Biotechnol. Biofuels">
        <title>Evaluation of environmental bacterial communities as a factor affecting the growth of duckweed Lemna minor.</title>
        <authorList>
            <person name="Ishizawa H."/>
            <person name="Kuroda M."/>
            <person name="Morikawa M."/>
            <person name="Ike M."/>
        </authorList>
    </citation>
    <scope>NUCLEOTIDE SEQUENCE [LARGE SCALE GENOMIC DNA]</scope>
    <source>
        <strain evidence="3">H3</strain>
    </source>
</reference>
<gene>
    <name evidence="2" type="ORF">DLM_4284</name>
</gene>
<reference evidence="3" key="3">
    <citation type="journal article" date="2017" name="Plant Physiol. Biochem.">
        <title>Differential oxidative and antioxidative response of duckweed Lemna minor toward plant growth promoting/inhibiting bacteria.</title>
        <authorList>
            <person name="Ishizawa H."/>
            <person name="Kuroda M."/>
            <person name="Morikawa M."/>
            <person name="Ike M."/>
        </authorList>
    </citation>
    <scope>NUCLEOTIDE SEQUENCE [LARGE SCALE GENOMIC DNA]</scope>
    <source>
        <strain evidence="3">H3</strain>
    </source>
</reference>
<reference evidence="2 3" key="2">
    <citation type="journal article" date="2017" name="Genome Announc.">
        <title>Draft genome sequence of Aquitalea magnusonii strain H3, a plant growth-promoting bacterium of duckweed Lemna minor.</title>
        <authorList>
            <person name="Ishizawa H."/>
            <person name="Kuroda M."/>
            <person name="Ike M."/>
        </authorList>
    </citation>
    <scope>NUCLEOTIDE SEQUENCE [LARGE SCALE GENOMIC DNA]</scope>
    <source>
        <strain evidence="2 3">H3</strain>
    </source>
</reference>
<accession>A0A3G9GXD9</accession>
<evidence type="ECO:0000313" key="3">
    <source>
        <dbReference type="Proteomes" id="UP000198290"/>
    </source>
</evidence>
<dbReference type="Proteomes" id="UP000198290">
    <property type="component" value="Chromosome"/>
</dbReference>
<name>A0A3G9GXD9_9NEIS</name>
<proteinExistence type="predicted"/>
<dbReference type="EMBL" id="AP018823">
    <property type="protein sequence ID" value="BBF87856.1"/>
    <property type="molecule type" value="Genomic_DNA"/>
</dbReference>
<evidence type="ECO:0000256" key="1">
    <source>
        <dbReference type="SAM" id="Phobius"/>
    </source>
</evidence>
<keyword evidence="1" id="KW-0812">Transmembrane</keyword>
<dbReference type="KEGG" id="amah:DLM_4284"/>
<keyword evidence="1" id="KW-1133">Transmembrane helix</keyword>
<feature type="transmembrane region" description="Helical" evidence="1">
    <location>
        <begin position="28"/>
        <end position="48"/>
    </location>
</feature>
<dbReference type="InterPro" id="IPR010718">
    <property type="entry name" value="DUF1294"/>
</dbReference>
<dbReference type="OrthoDB" id="72963at2"/>
<feature type="transmembrane region" description="Helical" evidence="1">
    <location>
        <begin position="95"/>
        <end position="114"/>
    </location>
</feature>
<sequence>MSLPRPLANLLALPPLLAAGSFALTDSLFWPVLLYLAMSLLTFAVYGWDKRQAVHHGRRTPEKLLHWLELLGGWPGGLLGQYWLQHKSSKCSYQLMFWLIVLAHWLLWGSWIAWRWHVAHAV</sequence>
<evidence type="ECO:0000313" key="2">
    <source>
        <dbReference type="EMBL" id="BBF87856.1"/>
    </source>
</evidence>
<dbReference type="Pfam" id="PF06961">
    <property type="entry name" value="DUF1294"/>
    <property type="match status" value="1"/>
</dbReference>
<organism evidence="2 3">
    <name type="scientific">Aquitalea magnusonii</name>
    <dbReference type="NCBI Taxonomy" id="332411"/>
    <lineage>
        <taxon>Bacteria</taxon>
        <taxon>Pseudomonadati</taxon>
        <taxon>Pseudomonadota</taxon>
        <taxon>Betaproteobacteria</taxon>
        <taxon>Neisseriales</taxon>
        <taxon>Chromobacteriaceae</taxon>
        <taxon>Aquitalea</taxon>
    </lineage>
</organism>
<keyword evidence="3" id="KW-1185">Reference proteome</keyword>
<protein>
    <submittedName>
        <fullName evidence="2">Membrane protein</fullName>
    </submittedName>
</protein>
<dbReference type="AlphaFoldDB" id="A0A3G9GXD9"/>